<protein>
    <submittedName>
        <fullName evidence="1">Uncharacterized protein</fullName>
    </submittedName>
</protein>
<proteinExistence type="predicted"/>
<sequence>MPRLCGSGQDWFDGVSRIAATWRIQWKGIGVDVPRAPRGRRHQHWQGPHPRSAGGIGAGIVLLLWAVSWPAWAAAAPAACRRPALPVACTGPTAVGRFVARNAGPWQPYAFAEPLDVPAGQTLAIAICGQANQTVQDAHWLAQPSLLPTLVHSVGADATLAILVQDSANVALAGRLTLGEDTLAADGTLRAPTGPVQAALIGTLVDGPIAAGARIDLQLRDAANVSLQTPQSHLHLGGGSLSERLIAPRDASAVAADAACLEVAVERSDRVRGGRGTLTVGGGRLQGALVAHPLRGSRVAVQADDVANVAADEVRLFAGQLLDEVLQAGPWLGGQIAIALGNTANVDARSLEIQDAVMIDELVDAERVENAAIDLRLSDAGSAILAGTLRIHDGGLIDEPLDASDLLASDVAVTLLRSGNAVAADALIVDGELIDEAIDVGAVQNAALSVRFEDAGNLDAVTARIEEGELIDEAIDAASFDGGTLTIAFADSGNVSGDALAIAHGELIDEALDLQGLLAHADLRLDMTDAGNARVQALDIVEGELVDELLDLVDARDASAELRVRRSANAGGALSASAQRVSLVYGELMDEVIDAAGTLEGFTGVVDLGDTANARAARIALQGAQLLDGVLDAAALRTSELGLQLVDVANARYRDALEMRENSTLLGTLADVDSRDAASQIATVVVASGEAIQVP</sequence>
<accession>A0ABZ0JQT0</accession>
<keyword evidence="2" id="KW-1185">Reference proteome</keyword>
<dbReference type="RefSeq" id="WP_317844644.1">
    <property type="nucleotide sequence ID" value="NZ_CP126170.1"/>
</dbReference>
<gene>
    <name evidence="1" type="ORF">QN243_04255</name>
</gene>
<evidence type="ECO:0000313" key="2">
    <source>
        <dbReference type="Proteomes" id="UP001302020"/>
    </source>
</evidence>
<organism evidence="1 2">
    <name type="scientific">Xanthomonas rydalmerensis</name>
    <dbReference type="NCBI Taxonomy" id="3046274"/>
    <lineage>
        <taxon>Bacteria</taxon>
        <taxon>Pseudomonadati</taxon>
        <taxon>Pseudomonadota</taxon>
        <taxon>Gammaproteobacteria</taxon>
        <taxon>Lysobacterales</taxon>
        <taxon>Lysobacteraceae</taxon>
        <taxon>Xanthomonas</taxon>
    </lineage>
</organism>
<reference evidence="1 2" key="1">
    <citation type="submission" date="2023-05" db="EMBL/GenBank/DDBJ databases">
        <title>Xanthomonas rydalmerenesis sp. nov., a novel Xanthomonas species isolated from Fragaria x ananassa.</title>
        <authorList>
            <person name="McKnight D.J.E."/>
            <person name="Wong-Bajracharya J."/>
            <person name="Okoh E.B."/>
            <person name="Snijders F."/>
            <person name="Lidbetter F."/>
            <person name="Webster J."/>
            <person name="Djordjevic S.P."/>
            <person name="Bogema D.R."/>
            <person name="Chapman T.A."/>
        </authorList>
    </citation>
    <scope>NUCLEOTIDE SEQUENCE [LARGE SCALE GENOMIC DNA]</scope>
    <source>
        <strain evidence="1 2">DAR34883</strain>
    </source>
</reference>
<name>A0ABZ0JQT0_9XANT</name>
<dbReference type="Proteomes" id="UP001302020">
    <property type="component" value="Chromosome"/>
</dbReference>
<evidence type="ECO:0000313" key="1">
    <source>
        <dbReference type="EMBL" id="WOS41683.1"/>
    </source>
</evidence>
<dbReference type="EMBL" id="CP126172">
    <property type="protein sequence ID" value="WOS41683.1"/>
    <property type="molecule type" value="Genomic_DNA"/>
</dbReference>